<name>A0A9W9DKR7_9AGAR</name>
<reference evidence="1" key="1">
    <citation type="submission" date="2022-08" db="EMBL/GenBank/DDBJ databases">
        <title>A Global Phylogenomic Analysis of the Shiitake Genus Lentinula.</title>
        <authorList>
            <consortium name="DOE Joint Genome Institute"/>
            <person name="Sierra-Patev S."/>
            <person name="Min B."/>
            <person name="Naranjo-Ortiz M."/>
            <person name="Looney B."/>
            <person name="Konkel Z."/>
            <person name="Slot J.C."/>
            <person name="Sakamoto Y."/>
            <person name="Steenwyk J.L."/>
            <person name="Rokas A."/>
            <person name="Carro J."/>
            <person name="Camarero S."/>
            <person name="Ferreira P."/>
            <person name="Molpeceres G."/>
            <person name="Ruiz-Duenas F.J."/>
            <person name="Serrano A."/>
            <person name="Henrissat B."/>
            <person name="Drula E."/>
            <person name="Hughes K.W."/>
            <person name="Mata J.L."/>
            <person name="Ishikawa N.K."/>
            <person name="Vargas-Isla R."/>
            <person name="Ushijima S."/>
            <person name="Smith C.A."/>
            <person name="Ahrendt S."/>
            <person name="Andreopoulos W."/>
            <person name="He G."/>
            <person name="Labutti K."/>
            <person name="Lipzen A."/>
            <person name="Ng V."/>
            <person name="Riley R."/>
            <person name="Sandor L."/>
            <person name="Barry K."/>
            <person name="Martinez A.T."/>
            <person name="Xiao Y."/>
            <person name="Gibbons J.G."/>
            <person name="Terashima K."/>
            <person name="Grigoriev I.V."/>
            <person name="Hibbett D.S."/>
        </authorList>
    </citation>
    <scope>NUCLEOTIDE SEQUENCE</scope>
    <source>
        <strain evidence="1">JLM2183</strain>
    </source>
</reference>
<proteinExistence type="predicted"/>
<comment type="caution">
    <text evidence="1">The sequence shown here is derived from an EMBL/GenBank/DDBJ whole genome shotgun (WGS) entry which is preliminary data.</text>
</comment>
<dbReference type="OrthoDB" id="3167300at2759"/>
<dbReference type="AlphaFoldDB" id="A0A9W9DKR7"/>
<evidence type="ECO:0000313" key="1">
    <source>
        <dbReference type="EMBL" id="KAJ4474316.1"/>
    </source>
</evidence>
<organism evidence="1 2">
    <name type="scientific">Lentinula aciculospora</name>
    <dbReference type="NCBI Taxonomy" id="153920"/>
    <lineage>
        <taxon>Eukaryota</taxon>
        <taxon>Fungi</taxon>
        <taxon>Dikarya</taxon>
        <taxon>Basidiomycota</taxon>
        <taxon>Agaricomycotina</taxon>
        <taxon>Agaricomycetes</taxon>
        <taxon>Agaricomycetidae</taxon>
        <taxon>Agaricales</taxon>
        <taxon>Marasmiineae</taxon>
        <taxon>Omphalotaceae</taxon>
        <taxon>Lentinula</taxon>
    </lineage>
</organism>
<evidence type="ECO:0000313" key="2">
    <source>
        <dbReference type="Proteomes" id="UP001150266"/>
    </source>
</evidence>
<keyword evidence="2" id="KW-1185">Reference proteome</keyword>
<dbReference type="EMBL" id="JAOTPV010000016">
    <property type="protein sequence ID" value="KAJ4474316.1"/>
    <property type="molecule type" value="Genomic_DNA"/>
</dbReference>
<accession>A0A9W9DKR7</accession>
<feature type="non-terminal residue" evidence="1">
    <location>
        <position position="1"/>
    </location>
</feature>
<gene>
    <name evidence="1" type="ORF">J3R30DRAFT_3295695</name>
</gene>
<protein>
    <submittedName>
        <fullName evidence="1">Uncharacterized protein</fullName>
    </submittedName>
</protein>
<sequence length="303" mass="35351">RSKTLPPELLREILGFYIAQNTNFNTKDTESSKPSWQLFSSLSLASKILRTLALEAWFRVLLVKHDEDLCDEYLPFTEIKRSWTLEIHFIQWTEDSRSWNVDDFTRLRKIRIDCSKVDVVPPKFPNGSVILHNIEVEIRNIYWPSPLVAQYIVRAFPMLKVLTLRQTRTWCGLCHTCCFSEFQHPIPKLIRYEDGTGLPIHYAQAFASLKNLETVYLMVGVLESGKTRLGSEEGRNPNLWSGECDRCMEIMYEDETFRSDWVAKKKTSTVKPPRLSLVEWCFLSREEFDPSAWNEDEGDIGEE</sequence>
<dbReference type="Proteomes" id="UP001150266">
    <property type="component" value="Unassembled WGS sequence"/>
</dbReference>